<gene>
    <name evidence="1" type="ORF">ARALYDRAFT_891528</name>
</gene>
<organism evidence="2">
    <name type="scientific">Arabidopsis lyrata subsp. lyrata</name>
    <name type="common">Lyre-leaved rock-cress</name>
    <dbReference type="NCBI Taxonomy" id="81972"/>
    <lineage>
        <taxon>Eukaryota</taxon>
        <taxon>Viridiplantae</taxon>
        <taxon>Streptophyta</taxon>
        <taxon>Embryophyta</taxon>
        <taxon>Tracheophyta</taxon>
        <taxon>Spermatophyta</taxon>
        <taxon>Magnoliopsida</taxon>
        <taxon>eudicotyledons</taxon>
        <taxon>Gunneridae</taxon>
        <taxon>Pentapetalae</taxon>
        <taxon>rosids</taxon>
        <taxon>malvids</taxon>
        <taxon>Brassicales</taxon>
        <taxon>Brassicaceae</taxon>
        <taxon>Camelineae</taxon>
        <taxon>Arabidopsis</taxon>
    </lineage>
</organism>
<sequence length="56" mass="5954">MISVTEFILCIDDNVGGTCIGGEVVISGQAFVYAQSVYVEDGDNDDDDIYDYAPAA</sequence>
<reference evidence="2" key="1">
    <citation type="journal article" date="2011" name="Nat. Genet.">
        <title>The Arabidopsis lyrata genome sequence and the basis of rapid genome size change.</title>
        <authorList>
            <person name="Hu T.T."/>
            <person name="Pattyn P."/>
            <person name="Bakker E.G."/>
            <person name="Cao J."/>
            <person name="Cheng J.-F."/>
            <person name="Clark R.M."/>
            <person name="Fahlgren N."/>
            <person name="Fawcett J.A."/>
            <person name="Grimwood J."/>
            <person name="Gundlach H."/>
            <person name="Haberer G."/>
            <person name="Hollister J.D."/>
            <person name="Ossowski S."/>
            <person name="Ottilar R.P."/>
            <person name="Salamov A.A."/>
            <person name="Schneeberger K."/>
            <person name="Spannagl M."/>
            <person name="Wang X."/>
            <person name="Yang L."/>
            <person name="Nasrallah M.E."/>
            <person name="Bergelson J."/>
            <person name="Carrington J.C."/>
            <person name="Gaut B.S."/>
            <person name="Schmutz J."/>
            <person name="Mayer K.F.X."/>
            <person name="Van de Peer Y."/>
            <person name="Grigoriev I.V."/>
            <person name="Nordborg M."/>
            <person name="Weigel D."/>
            <person name="Guo Y.-L."/>
        </authorList>
    </citation>
    <scope>NUCLEOTIDE SEQUENCE [LARGE SCALE GENOMIC DNA]</scope>
    <source>
        <strain evidence="2">cv. MN47</strain>
    </source>
</reference>
<dbReference type="Gramene" id="scaffold_104322.1">
    <property type="protein sequence ID" value="scaffold_104322.1"/>
    <property type="gene ID" value="scaffold_104322.1"/>
</dbReference>
<dbReference type="HOGENOM" id="CLU_3016934_0_0_1"/>
<proteinExistence type="predicted"/>
<evidence type="ECO:0000313" key="2">
    <source>
        <dbReference type="Proteomes" id="UP000008694"/>
    </source>
</evidence>
<dbReference type="Proteomes" id="UP000008694">
    <property type="component" value="Unassembled WGS sequence"/>
</dbReference>
<dbReference type="EMBL" id="GL348713">
    <property type="protein sequence ID" value="EFH67618.1"/>
    <property type="molecule type" value="Genomic_DNA"/>
</dbReference>
<keyword evidence="2" id="KW-1185">Reference proteome</keyword>
<name>D7KAT4_ARALL</name>
<protein>
    <submittedName>
        <fullName evidence="1">Uncharacterized protein</fullName>
    </submittedName>
</protein>
<accession>D7KAT4</accession>
<evidence type="ECO:0000313" key="1">
    <source>
        <dbReference type="EMBL" id="EFH67618.1"/>
    </source>
</evidence>
<dbReference type="AlphaFoldDB" id="D7KAT4"/>